<accession>A0A7T8KB34</accession>
<organism evidence="2 3">
    <name type="scientific">Caligus rogercresseyi</name>
    <name type="common">Sea louse</name>
    <dbReference type="NCBI Taxonomy" id="217165"/>
    <lineage>
        <taxon>Eukaryota</taxon>
        <taxon>Metazoa</taxon>
        <taxon>Ecdysozoa</taxon>
        <taxon>Arthropoda</taxon>
        <taxon>Crustacea</taxon>
        <taxon>Multicrustacea</taxon>
        <taxon>Hexanauplia</taxon>
        <taxon>Copepoda</taxon>
        <taxon>Siphonostomatoida</taxon>
        <taxon>Caligidae</taxon>
        <taxon>Caligus</taxon>
    </lineage>
</organism>
<dbReference type="PANTHER" id="PTHR46068:SF1">
    <property type="entry name" value="TRANSPOSASE IS30-LIKE HTH DOMAIN-CONTAINING PROTEIN"/>
    <property type="match status" value="1"/>
</dbReference>
<evidence type="ECO:0000313" key="3">
    <source>
        <dbReference type="Proteomes" id="UP000595437"/>
    </source>
</evidence>
<evidence type="ECO:0000313" key="2">
    <source>
        <dbReference type="EMBL" id="QQP51490.1"/>
    </source>
</evidence>
<dbReference type="AlphaFoldDB" id="A0A7T8KB34"/>
<dbReference type="EMBL" id="CP045897">
    <property type="protein sequence ID" value="QQP51490.1"/>
    <property type="molecule type" value="Genomic_DNA"/>
</dbReference>
<evidence type="ECO:0000256" key="1">
    <source>
        <dbReference type="SAM" id="MobiDB-lite"/>
    </source>
</evidence>
<dbReference type="Proteomes" id="UP000595437">
    <property type="component" value="Chromosome 8"/>
</dbReference>
<feature type="region of interest" description="Disordered" evidence="1">
    <location>
        <begin position="45"/>
        <end position="76"/>
    </location>
</feature>
<keyword evidence="3" id="KW-1185">Reference proteome</keyword>
<dbReference type="Gene3D" id="3.30.420.10">
    <property type="entry name" value="Ribonuclease H-like superfamily/Ribonuclease H"/>
    <property type="match status" value="1"/>
</dbReference>
<proteinExistence type="predicted"/>
<name>A0A7T8KB34_CALRO</name>
<protein>
    <submittedName>
        <fullName evidence="2">Uncharacterized protein</fullName>
    </submittedName>
</protein>
<feature type="compositionally biased region" description="Basic residues" evidence="1">
    <location>
        <begin position="53"/>
        <end position="63"/>
    </location>
</feature>
<sequence>MSEQEKKGQRAVDLLRTQVDPKVITTQIKISLITVYNIRKAMEGMDPISRKPGTGRHNKKRKDIKKDPTKSMSKMAAERNVAPITVNRALCQETKASVDGHHEGQNVRETKKVLYFFKHNGDTVKIYSDKKIFTVDAVLKEEMIDSWLKQEVRWRVLQDQTSSPSHGPGHHAPTLLQANEKVNSDVYYKVLRYKVLPWLKSTFPRNNYEFTQDRAPAQTSMKVQEFCKGNMESFWPAELWPSSSPDVNPLDFATNKTSHPSIEATKATITKEWDNMSEDFIKTSCASVRPRIEAIIRNNEGHIE</sequence>
<gene>
    <name evidence="2" type="ORF">FKW44_012871</name>
</gene>
<dbReference type="PANTHER" id="PTHR46068">
    <property type="entry name" value="PROTEIN CBG27172"/>
    <property type="match status" value="1"/>
</dbReference>
<reference evidence="3" key="1">
    <citation type="submission" date="2021-01" db="EMBL/GenBank/DDBJ databases">
        <title>Caligus Genome Assembly.</title>
        <authorList>
            <person name="Gallardo-Escarate C."/>
        </authorList>
    </citation>
    <scope>NUCLEOTIDE SEQUENCE [LARGE SCALE GENOMIC DNA]</scope>
</reference>
<dbReference type="GO" id="GO:0003676">
    <property type="term" value="F:nucleic acid binding"/>
    <property type="evidence" value="ECO:0007669"/>
    <property type="project" value="InterPro"/>
</dbReference>
<dbReference type="InterPro" id="IPR036397">
    <property type="entry name" value="RNaseH_sf"/>
</dbReference>